<dbReference type="Proteomes" id="UP000075473">
    <property type="component" value="Unassembled WGS sequence"/>
</dbReference>
<dbReference type="SMART" id="SM00421">
    <property type="entry name" value="HTH_LUXR"/>
    <property type="match status" value="1"/>
</dbReference>
<evidence type="ECO:0000256" key="3">
    <source>
        <dbReference type="ARBA" id="ARBA00023163"/>
    </source>
</evidence>
<gene>
    <name evidence="5" type="ORF">AD928_00510</name>
</gene>
<organism evidence="5 6">
    <name type="scientific">Acetobacter cerevisiae</name>
    <dbReference type="NCBI Taxonomy" id="178900"/>
    <lineage>
        <taxon>Bacteria</taxon>
        <taxon>Pseudomonadati</taxon>
        <taxon>Pseudomonadota</taxon>
        <taxon>Alphaproteobacteria</taxon>
        <taxon>Acetobacterales</taxon>
        <taxon>Acetobacteraceae</taxon>
        <taxon>Acetobacter</taxon>
    </lineage>
</organism>
<dbReference type="InterPro" id="IPR016032">
    <property type="entry name" value="Sig_transdc_resp-reg_C-effctor"/>
</dbReference>
<dbReference type="SUPFAM" id="SSF46894">
    <property type="entry name" value="C-terminal effector domain of the bipartite response regulators"/>
    <property type="match status" value="1"/>
</dbReference>
<sequence>MTNSEFDPQIIPINDSLFDDINESDTQNDILKIIEEIKKSSGIENLTYAMLSSIPQQSKAPPLITTYNENWQELYLSKGFLKDDPTVNRLFESALPFEWSKIVCRTPREQHVMDLSREYGVGESGLTIPLRGLRGELGILTITGPNAFNPPLKSCYARTFSQVGLYLHEWHARKAGLRSEQDIPRLSAREKDCLALCAAGLMAQRISEKLGISEAAIRLYLSSARTKLRSQTTCGAVAKAIRLGII</sequence>
<dbReference type="PATRIC" id="fig|178900.5.peg.2845"/>
<evidence type="ECO:0000256" key="2">
    <source>
        <dbReference type="ARBA" id="ARBA00023125"/>
    </source>
</evidence>
<evidence type="ECO:0000256" key="1">
    <source>
        <dbReference type="ARBA" id="ARBA00023015"/>
    </source>
</evidence>
<dbReference type="Gene3D" id="1.10.10.10">
    <property type="entry name" value="Winged helix-like DNA-binding domain superfamily/Winged helix DNA-binding domain"/>
    <property type="match status" value="1"/>
</dbReference>
<protein>
    <recommendedName>
        <fullName evidence="4">HTH luxR-type domain-containing protein</fullName>
    </recommendedName>
</protein>
<keyword evidence="1" id="KW-0805">Transcription regulation</keyword>
<proteinExistence type="predicted"/>
<dbReference type="GO" id="GO:0003677">
    <property type="term" value="F:DNA binding"/>
    <property type="evidence" value="ECO:0007669"/>
    <property type="project" value="UniProtKB-KW"/>
</dbReference>
<dbReference type="CDD" id="cd06170">
    <property type="entry name" value="LuxR_C_like"/>
    <property type="match status" value="1"/>
</dbReference>
<name>A0A149R023_9PROT</name>
<dbReference type="PANTHER" id="PTHR44688">
    <property type="entry name" value="DNA-BINDING TRANSCRIPTIONAL ACTIVATOR DEVR_DOSR"/>
    <property type="match status" value="1"/>
</dbReference>
<keyword evidence="2" id="KW-0238">DNA-binding</keyword>
<dbReference type="RefSeq" id="WP_062247400.1">
    <property type="nucleotide sequence ID" value="NZ_LHZA01000058.1"/>
</dbReference>
<dbReference type="PROSITE" id="PS50043">
    <property type="entry name" value="HTH_LUXR_2"/>
    <property type="match status" value="1"/>
</dbReference>
<dbReference type="InterPro" id="IPR005143">
    <property type="entry name" value="TF_LuxR_autoind-bd_dom"/>
</dbReference>
<keyword evidence="3" id="KW-0804">Transcription</keyword>
<reference evidence="5 6" key="1">
    <citation type="submission" date="2015-06" db="EMBL/GenBank/DDBJ databases">
        <title>Improved classification and identification of acetic acid bacteria using matrix-assisted laser desorption/ionization time-of-flight mass spectrometry; Gluconobacter nephelii and Gluconobacter uchimurae are later heterotypic synonyms of Gluconobacter japonicus and Gluconobacter oxydans, respectively.</title>
        <authorList>
            <person name="Li L."/>
            <person name="Cleenwerck I."/>
            <person name="De Vuyst L."/>
            <person name="Vandamme P."/>
        </authorList>
    </citation>
    <scope>NUCLEOTIDE SEQUENCE [LARGE SCALE GENOMIC DNA]</scope>
    <source>
        <strain evidence="5 6">LMG 1625</strain>
    </source>
</reference>
<dbReference type="InterPro" id="IPR000792">
    <property type="entry name" value="Tscrpt_reg_LuxR_C"/>
</dbReference>
<comment type="caution">
    <text evidence="5">The sequence shown here is derived from an EMBL/GenBank/DDBJ whole genome shotgun (WGS) entry which is preliminary data.</text>
</comment>
<feature type="domain" description="HTH luxR-type" evidence="4">
    <location>
        <begin position="179"/>
        <end position="244"/>
    </location>
</feature>
<dbReference type="Pfam" id="PF03472">
    <property type="entry name" value="Autoind_bind"/>
    <property type="match status" value="1"/>
</dbReference>
<accession>A0A149R023</accession>
<dbReference type="InterPro" id="IPR036693">
    <property type="entry name" value="TF_LuxR_autoind-bd_dom_sf"/>
</dbReference>
<evidence type="ECO:0000259" key="4">
    <source>
        <dbReference type="PROSITE" id="PS50043"/>
    </source>
</evidence>
<dbReference type="InterPro" id="IPR036388">
    <property type="entry name" value="WH-like_DNA-bd_sf"/>
</dbReference>
<dbReference type="GO" id="GO:0006355">
    <property type="term" value="P:regulation of DNA-templated transcription"/>
    <property type="evidence" value="ECO:0007669"/>
    <property type="project" value="InterPro"/>
</dbReference>
<dbReference type="Gene3D" id="3.30.450.80">
    <property type="entry name" value="Transcription factor LuxR-like, autoinducer-binding domain"/>
    <property type="match status" value="1"/>
</dbReference>
<dbReference type="PANTHER" id="PTHR44688:SF16">
    <property type="entry name" value="DNA-BINDING TRANSCRIPTIONAL ACTIVATOR DEVR_DOSR"/>
    <property type="match status" value="1"/>
</dbReference>
<dbReference type="SUPFAM" id="SSF75516">
    <property type="entry name" value="Pheromone-binding domain of LuxR-like quorum-sensing transcription factors"/>
    <property type="match status" value="1"/>
</dbReference>
<evidence type="ECO:0000313" key="6">
    <source>
        <dbReference type="Proteomes" id="UP000075473"/>
    </source>
</evidence>
<dbReference type="AlphaFoldDB" id="A0A149R023"/>
<dbReference type="EMBL" id="LHZA01000058">
    <property type="protein sequence ID" value="KXV02905.1"/>
    <property type="molecule type" value="Genomic_DNA"/>
</dbReference>
<evidence type="ECO:0000313" key="5">
    <source>
        <dbReference type="EMBL" id="KXV02905.1"/>
    </source>
</evidence>
<dbReference type="Pfam" id="PF00196">
    <property type="entry name" value="GerE"/>
    <property type="match status" value="1"/>
</dbReference>
<dbReference type="PRINTS" id="PR00038">
    <property type="entry name" value="HTHLUXR"/>
</dbReference>